<dbReference type="RefSeq" id="WP_311707313.1">
    <property type="nucleotide sequence ID" value="NZ_JAVREL010000019.1"/>
</dbReference>
<sequence>MSVQTTTRTPAVLAGSAEHAAMTALIAEPEAPVSGAPVWSPQAAGVLLALILLSPKQPTEPRDK</sequence>
<comment type="caution">
    <text evidence="1">The sequence shown here is derived from an EMBL/GenBank/DDBJ whole genome shotgun (WGS) entry which is preliminary data.</text>
</comment>
<reference evidence="2" key="1">
    <citation type="submission" date="2023-07" db="EMBL/GenBank/DDBJ databases">
        <title>30 novel species of actinomycetes from the DSMZ collection.</title>
        <authorList>
            <person name="Nouioui I."/>
        </authorList>
    </citation>
    <scope>NUCLEOTIDE SEQUENCE [LARGE SCALE GENOMIC DNA]</scope>
    <source>
        <strain evidence="2">DSM 44938</strain>
    </source>
</reference>
<keyword evidence="2" id="KW-1185">Reference proteome</keyword>
<name>A0ABU2MX14_9ACTN</name>
<gene>
    <name evidence="1" type="ORF">RM590_26900</name>
</gene>
<dbReference type="Proteomes" id="UP001183246">
    <property type="component" value="Unassembled WGS sequence"/>
</dbReference>
<organism evidence="1 2">
    <name type="scientific">Streptomyces litchfieldiae</name>
    <dbReference type="NCBI Taxonomy" id="3075543"/>
    <lineage>
        <taxon>Bacteria</taxon>
        <taxon>Bacillati</taxon>
        <taxon>Actinomycetota</taxon>
        <taxon>Actinomycetes</taxon>
        <taxon>Kitasatosporales</taxon>
        <taxon>Streptomycetaceae</taxon>
        <taxon>Streptomyces</taxon>
    </lineage>
</organism>
<protein>
    <submittedName>
        <fullName evidence="1">Uncharacterized protein</fullName>
    </submittedName>
</protein>
<dbReference type="EMBL" id="JAVREL010000019">
    <property type="protein sequence ID" value="MDT0346187.1"/>
    <property type="molecule type" value="Genomic_DNA"/>
</dbReference>
<accession>A0ABU2MX14</accession>
<evidence type="ECO:0000313" key="2">
    <source>
        <dbReference type="Proteomes" id="UP001183246"/>
    </source>
</evidence>
<proteinExistence type="predicted"/>
<evidence type="ECO:0000313" key="1">
    <source>
        <dbReference type="EMBL" id="MDT0346187.1"/>
    </source>
</evidence>